<evidence type="ECO:0000313" key="2">
    <source>
        <dbReference type="EMBL" id="MBD7985280.1"/>
    </source>
</evidence>
<keyword evidence="1" id="KW-0812">Transmembrane</keyword>
<accession>A0ABR8UB70</accession>
<feature type="transmembrane region" description="Helical" evidence="1">
    <location>
        <begin position="126"/>
        <end position="149"/>
    </location>
</feature>
<keyword evidence="3" id="KW-1185">Reference proteome</keyword>
<keyword evidence="1" id="KW-0472">Membrane</keyword>
<evidence type="ECO:0000256" key="1">
    <source>
        <dbReference type="SAM" id="Phobius"/>
    </source>
</evidence>
<organism evidence="2 3">
    <name type="scientific">Sporosarcina quadrami</name>
    <dbReference type="NCBI Taxonomy" id="2762234"/>
    <lineage>
        <taxon>Bacteria</taxon>
        <taxon>Bacillati</taxon>
        <taxon>Bacillota</taxon>
        <taxon>Bacilli</taxon>
        <taxon>Bacillales</taxon>
        <taxon>Caryophanaceae</taxon>
        <taxon>Sporosarcina</taxon>
    </lineage>
</organism>
<feature type="transmembrane region" description="Helical" evidence="1">
    <location>
        <begin position="40"/>
        <end position="60"/>
    </location>
</feature>
<keyword evidence="1" id="KW-1133">Transmembrane helix</keyword>
<protein>
    <submittedName>
        <fullName evidence="2">Uncharacterized protein</fullName>
    </submittedName>
</protein>
<name>A0ABR8UB70_9BACL</name>
<dbReference type="EMBL" id="JACSQN010000010">
    <property type="protein sequence ID" value="MBD7985280.1"/>
    <property type="molecule type" value="Genomic_DNA"/>
</dbReference>
<feature type="transmembrane region" description="Helical" evidence="1">
    <location>
        <begin position="72"/>
        <end position="95"/>
    </location>
</feature>
<dbReference type="Proteomes" id="UP000626786">
    <property type="component" value="Unassembled WGS sequence"/>
</dbReference>
<comment type="caution">
    <text evidence="2">The sequence shown here is derived from an EMBL/GenBank/DDBJ whole genome shotgun (WGS) entry which is preliminary data.</text>
</comment>
<proteinExistence type="predicted"/>
<reference evidence="2 3" key="1">
    <citation type="submission" date="2020-08" db="EMBL/GenBank/DDBJ databases">
        <title>A Genomic Blueprint of the Chicken Gut Microbiome.</title>
        <authorList>
            <person name="Gilroy R."/>
            <person name="Ravi A."/>
            <person name="Getino M."/>
            <person name="Pursley I."/>
            <person name="Horton D.L."/>
            <person name="Alikhan N.-F."/>
            <person name="Baker D."/>
            <person name="Gharbi K."/>
            <person name="Hall N."/>
            <person name="Watson M."/>
            <person name="Adriaenssens E.M."/>
            <person name="Foster-Nyarko E."/>
            <person name="Jarju S."/>
            <person name="Secka A."/>
            <person name="Antonio M."/>
            <person name="Oren A."/>
            <person name="Chaudhuri R."/>
            <person name="La Ragione R.M."/>
            <person name="Hildebrand F."/>
            <person name="Pallen M.J."/>
        </authorList>
    </citation>
    <scope>NUCLEOTIDE SEQUENCE [LARGE SCALE GENOMIC DNA]</scope>
    <source>
        <strain evidence="2 3">Sa2YVA2</strain>
    </source>
</reference>
<evidence type="ECO:0000313" key="3">
    <source>
        <dbReference type="Proteomes" id="UP000626786"/>
    </source>
</evidence>
<dbReference type="RefSeq" id="WP_191695106.1">
    <property type="nucleotide sequence ID" value="NZ_JACSQN010000010.1"/>
</dbReference>
<feature type="transmembrane region" description="Helical" evidence="1">
    <location>
        <begin position="7"/>
        <end position="28"/>
    </location>
</feature>
<sequence length="157" mass="18218">MEKGSLYIFFVSIFLTFLGFYLVENVFTISPDVWSGNGNLGILIMILFSPVFVISYFFTYKLTREISTNIKVRIVIMIFCVFSCALLIFPIINYIDELIIALDGTPAEPESKIYRFGWFNQYTNGIYFNVYTFFLSYLLAIIIGILSTIRIKRKNII</sequence>
<gene>
    <name evidence="2" type="ORF">H9649_11835</name>
</gene>